<dbReference type="EMBL" id="JAGPXF010000002">
    <property type="protein sequence ID" value="KAH7257740.1"/>
    <property type="molecule type" value="Genomic_DNA"/>
</dbReference>
<accession>A0A8K0S4Y9</accession>
<proteinExistence type="predicted"/>
<protein>
    <submittedName>
        <fullName evidence="2">Uncharacterized protein</fullName>
    </submittedName>
</protein>
<feature type="region of interest" description="Disordered" evidence="1">
    <location>
        <begin position="236"/>
        <end position="302"/>
    </location>
</feature>
<dbReference type="OrthoDB" id="5396104at2759"/>
<sequence length="302" mass="35371">MSWFTISSSTYMMIATTTILTNPPPSMLTSKCIPPKSPPPGKPASWKWTCERCNISYKLAVTRRCLHCNSTRLFRDVKFIGVSITKASTRRRKLNRLRHIPPAENHDYDFWSVQNDWRRFRSIYEADPAAWRRRTMRDLAGSRGAVRRAKKLEIETNRRTEITQDRFQRMLNYTHSCESDCDYPSQCHTERYQVFQKDPSLIAGHVEIFAPTYDEDEEDQGKLPLCGLLPEFDQEMTSPEDINDQDEILAAYEAQEQDEWFTAPQSSSDDENEDTTSQQFEEMDKENDHEYLATHEKDEKDE</sequence>
<gene>
    <name evidence="2" type="ORF">BKA59DRAFT_553337</name>
</gene>
<organism evidence="2 3">
    <name type="scientific">Fusarium tricinctum</name>
    <dbReference type="NCBI Taxonomy" id="61284"/>
    <lineage>
        <taxon>Eukaryota</taxon>
        <taxon>Fungi</taxon>
        <taxon>Dikarya</taxon>
        <taxon>Ascomycota</taxon>
        <taxon>Pezizomycotina</taxon>
        <taxon>Sordariomycetes</taxon>
        <taxon>Hypocreomycetidae</taxon>
        <taxon>Hypocreales</taxon>
        <taxon>Nectriaceae</taxon>
        <taxon>Fusarium</taxon>
        <taxon>Fusarium tricinctum species complex</taxon>
    </lineage>
</organism>
<keyword evidence="3" id="KW-1185">Reference proteome</keyword>
<reference evidence="2" key="1">
    <citation type="journal article" date="2021" name="Nat. Commun.">
        <title>Genetic determinants of endophytism in the Arabidopsis root mycobiome.</title>
        <authorList>
            <person name="Mesny F."/>
            <person name="Miyauchi S."/>
            <person name="Thiergart T."/>
            <person name="Pickel B."/>
            <person name="Atanasova L."/>
            <person name="Karlsson M."/>
            <person name="Huettel B."/>
            <person name="Barry K.W."/>
            <person name="Haridas S."/>
            <person name="Chen C."/>
            <person name="Bauer D."/>
            <person name="Andreopoulos W."/>
            <person name="Pangilinan J."/>
            <person name="LaButti K."/>
            <person name="Riley R."/>
            <person name="Lipzen A."/>
            <person name="Clum A."/>
            <person name="Drula E."/>
            <person name="Henrissat B."/>
            <person name="Kohler A."/>
            <person name="Grigoriev I.V."/>
            <person name="Martin F.M."/>
            <person name="Hacquard S."/>
        </authorList>
    </citation>
    <scope>NUCLEOTIDE SEQUENCE</scope>
    <source>
        <strain evidence="2">MPI-SDFR-AT-0068</strain>
    </source>
</reference>
<evidence type="ECO:0000313" key="3">
    <source>
        <dbReference type="Proteomes" id="UP000813427"/>
    </source>
</evidence>
<comment type="caution">
    <text evidence="2">The sequence shown here is derived from an EMBL/GenBank/DDBJ whole genome shotgun (WGS) entry which is preliminary data.</text>
</comment>
<evidence type="ECO:0000256" key="1">
    <source>
        <dbReference type="SAM" id="MobiDB-lite"/>
    </source>
</evidence>
<evidence type="ECO:0000313" key="2">
    <source>
        <dbReference type="EMBL" id="KAH7257740.1"/>
    </source>
</evidence>
<dbReference type="Proteomes" id="UP000813427">
    <property type="component" value="Unassembled WGS sequence"/>
</dbReference>
<feature type="compositionally biased region" description="Basic and acidic residues" evidence="1">
    <location>
        <begin position="286"/>
        <end position="302"/>
    </location>
</feature>
<name>A0A8K0S4Y9_9HYPO</name>
<dbReference type="AlphaFoldDB" id="A0A8K0S4Y9"/>